<reference evidence="2" key="1">
    <citation type="submission" date="2021-02" db="EMBL/GenBank/DDBJ databases">
        <authorList>
            <person name="Nowell W R."/>
        </authorList>
    </citation>
    <scope>NUCLEOTIDE SEQUENCE</scope>
</reference>
<name>A0A8S2PG79_9BILA</name>
<dbReference type="Proteomes" id="UP000682733">
    <property type="component" value="Unassembled WGS sequence"/>
</dbReference>
<evidence type="ECO:0000313" key="1">
    <source>
        <dbReference type="EMBL" id="CAF1244466.1"/>
    </source>
</evidence>
<dbReference type="Proteomes" id="UP000677228">
    <property type="component" value="Unassembled WGS sequence"/>
</dbReference>
<dbReference type="PANTHER" id="PTHR33099:SF7">
    <property type="entry name" value="MYND-TYPE DOMAIN-CONTAINING PROTEIN"/>
    <property type="match status" value="1"/>
</dbReference>
<sequence length="329" mass="39452">FRNTWQLEPELFSFRNPEWSEMLSSRLIPKLVIDLGLPIEYLNHNQIYLQLYKLLLYEKNSLFKSYGDTEKTNEMFATLRIIFPSTYEGGKLIVRHNNRERIFDYSKEIDYNFYYIVFYYDCEYELEPIINGNHLVVVYNVILNIEQSSPSIVNCCDETLIQRLYDVLFKWNQQKNDVNNHSLRKIVNPFYHKYSRADLSLISLKRKDRAIVNLLQRTIERLQIFSSSSNQIKYKHKDYLIYLGIITRQETHMYKIQYVNEKESKNNSFSINYMNVVDDKCLQLLKLFELDQHEQILINKSELLSTDVCLNIKKPDNQDHIDYTGIIRL</sequence>
<dbReference type="PANTHER" id="PTHR33099">
    <property type="entry name" value="FE2OG DIOXYGENASE DOMAIN-CONTAINING PROTEIN"/>
    <property type="match status" value="1"/>
</dbReference>
<dbReference type="AlphaFoldDB" id="A0A8S2PG79"/>
<evidence type="ECO:0000313" key="2">
    <source>
        <dbReference type="EMBL" id="CAF4052128.1"/>
    </source>
</evidence>
<gene>
    <name evidence="1" type="ORF">OVA965_LOCUS25980</name>
    <name evidence="2" type="ORF">TMI583_LOCUS26719</name>
</gene>
<dbReference type="EMBL" id="CAJNOK010016401">
    <property type="protein sequence ID" value="CAF1244466.1"/>
    <property type="molecule type" value="Genomic_DNA"/>
</dbReference>
<proteinExistence type="predicted"/>
<comment type="caution">
    <text evidence="2">The sequence shown here is derived from an EMBL/GenBank/DDBJ whole genome shotgun (WGS) entry which is preliminary data.</text>
</comment>
<dbReference type="EMBL" id="CAJOBA010037955">
    <property type="protein sequence ID" value="CAF4052128.1"/>
    <property type="molecule type" value="Genomic_DNA"/>
</dbReference>
<protein>
    <submittedName>
        <fullName evidence="2">Uncharacterized protein</fullName>
    </submittedName>
</protein>
<organism evidence="2 3">
    <name type="scientific">Didymodactylos carnosus</name>
    <dbReference type="NCBI Taxonomy" id="1234261"/>
    <lineage>
        <taxon>Eukaryota</taxon>
        <taxon>Metazoa</taxon>
        <taxon>Spiralia</taxon>
        <taxon>Gnathifera</taxon>
        <taxon>Rotifera</taxon>
        <taxon>Eurotatoria</taxon>
        <taxon>Bdelloidea</taxon>
        <taxon>Philodinida</taxon>
        <taxon>Philodinidae</taxon>
        <taxon>Didymodactylos</taxon>
    </lineage>
</organism>
<evidence type="ECO:0000313" key="3">
    <source>
        <dbReference type="Proteomes" id="UP000682733"/>
    </source>
</evidence>
<feature type="non-terminal residue" evidence="2">
    <location>
        <position position="1"/>
    </location>
</feature>
<accession>A0A8S2PG79</accession>